<comment type="caution">
    <text evidence="1">The sequence shown here is derived from an EMBL/GenBank/DDBJ whole genome shotgun (WGS) entry which is preliminary data.</text>
</comment>
<dbReference type="EMBL" id="MU266353">
    <property type="protein sequence ID" value="KAH7928403.1"/>
    <property type="molecule type" value="Genomic_DNA"/>
</dbReference>
<organism evidence="1 2">
    <name type="scientific">Leucogyrophana mollusca</name>
    <dbReference type="NCBI Taxonomy" id="85980"/>
    <lineage>
        <taxon>Eukaryota</taxon>
        <taxon>Fungi</taxon>
        <taxon>Dikarya</taxon>
        <taxon>Basidiomycota</taxon>
        <taxon>Agaricomycotina</taxon>
        <taxon>Agaricomycetes</taxon>
        <taxon>Agaricomycetidae</taxon>
        <taxon>Boletales</taxon>
        <taxon>Boletales incertae sedis</taxon>
        <taxon>Leucogyrophana</taxon>
    </lineage>
</organism>
<keyword evidence="1" id="KW-0378">Hydrolase</keyword>
<sequence length="439" mass="47436">MVGNAYPYTVDNWESDINLAHANGIDGFALNVGSDSWQPQQVANAYKAALQSGTGFKLFMSFDMSVLPCTTADDAATLRTYITTYASHPNQLIYNGGVFASTFAGESCTFGQSSVASGWSTQFTQHPALTGSNAVHFVPSFFVAPSQFSSFSNVMNGAFNFNSGWPIQVTTSFATSLLGSLGGLLSGVASSASNTLAQFVGATTTDSQYINALNAMGGQRTYMAAVSPWFFTHYSPQTYDKNFIYLSDDHLYAKRWESLMSIRNQVDIVEIVTWNDYGESHYIGPIEGAQPNSQAWVDGFDHTGWLNITSYYATAFKTGSYPQITTDQLIMWSRPHPVNANAPDPVGRPANYQLMQDTMWALVMATAPSTVTLSTSATQSQTFSVPAGISKLSLGIQAGGYMHGVIARNGETVVNLQPANFTFNPNPPSYNFNAFVAAS</sequence>
<name>A0ACB8BUV1_9AGAM</name>
<protein>
    <submittedName>
        <fullName evidence="1">Glycoside hydrolase family 71 protein</fullName>
    </submittedName>
</protein>
<accession>A0ACB8BUV1</accession>
<keyword evidence="2" id="KW-1185">Reference proteome</keyword>
<evidence type="ECO:0000313" key="2">
    <source>
        <dbReference type="Proteomes" id="UP000790709"/>
    </source>
</evidence>
<proteinExistence type="predicted"/>
<dbReference type="Proteomes" id="UP000790709">
    <property type="component" value="Unassembled WGS sequence"/>
</dbReference>
<evidence type="ECO:0000313" key="1">
    <source>
        <dbReference type="EMBL" id="KAH7928403.1"/>
    </source>
</evidence>
<reference evidence="1" key="1">
    <citation type="journal article" date="2021" name="New Phytol.">
        <title>Evolutionary innovations through gain and loss of genes in the ectomycorrhizal Boletales.</title>
        <authorList>
            <person name="Wu G."/>
            <person name="Miyauchi S."/>
            <person name="Morin E."/>
            <person name="Kuo A."/>
            <person name="Drula E."/>
            <person name="Varga T."/>
            <person name="Kohler A."/>
            <person name="Feng B."/>
            <person name="Cao Y."/>
            <person name="Lipzen A."/>
            <person name="Daum C."/>
            <person name="Hundley H."/>
            <person name="Pangilinan J."/>
            <person name="Johnson J."/>
            <person name="Barry K."/>
            <person name="LaButti K."/>
            <person name="Ng V."/>
            <person name="Ahrendt S."/>
            <person name="Min B."/>
            <person name="Choi I.G."/>
            <person name="Park H."/>
            <person name="Plett J.M."/>
            <person name="Magnuson J."/>
            <person name="Spatafora J.W."/>
            <person name="Nagy L.G."/>
            <person name="Henrissat B."/>
            <person name="Grigoriev I.V."/>
            <person name="Yang Z.L."/>
            <person name="Xu J."/>
            <person name="Martin F.M."/>
        </authorList>
    </citation>
    <scope>NUCLEOTIDE SEQUENCE</scope>
    <source>
        <strain evidence="1">KUC20120723A-06</strain>
    </source>
</reference>
<gene>
    <name evidence="1" type="ORF">BV22DRAFT_1004822</name>
</gene>